<dbReference type="SMART" id="SM00331">
    <property type="entry name" value="PP2C_SIG"/>
    <property type="match status" value="1"/>
</dbReference>
<comment type="caution">
    <text evidence="3">The sequence shown here is derived from an EMBL/GenBank/DDBJ whole genome shotgun (WGS) entry which is preliminary data.</text>
</comment>
<evidence type="ECO:0000313" key="4">
    <source>
        <dbReference type="Proteomes" id="UP000798046"/>
    </source>
</evidence>
<dbReference type="Gene3D" id="3.10.580.10">
    <property type="entry name" value="CBS-domain"/>
    <property type="match status" value="1"/>
</dbReference>
<dbReference type="InterPro" id="IPR001932">
    <property type="entry name" value="PPM-type_phosphatase-like_dom"/>
</dbReference>
<reference evidence="3 4" key="1">
    <citation type="journal article" date="2020" name="Microorganisms">
        <title>Description of Three Novel Members in the Family Geobacteraceae, Oryzomonas japonicum gen. nov., sp. nov., Oryzomonas sagensis sp. nov., and Oryzomonas ruber sp. nov.</title>
        <authorList>
            <person name="Xu Z."/>
            <person name="Masuda Y."/>
            <person name="Hayakawa C."/>
            <person name="Ushijima N."/>
            <person name="Kawano K."/>
            <person name="Shiratori Y."/>
            <person name="Senoo K."/>
            <person name="Itoh H."/>
        </authorList>
    </citation>
    <scope>NUCLEOTIDE SEQUENCE [LARGE SCALE GENOMIC DNA]</scope>
    <source>
        <strain evidence="3 4">Red100</strain>
    </source>
</reference>
<evidence type="ECO:0000256" key="1">
    <source>
        <dbReference type="ARBA" id="ARBA00022801"/>
    </source>
</evidence>
<dbReference type="Gene3D" id="3.60.40.10">
    <property type="entry name" value="PPM-type phosphatase domain"/>
    <property type="match status" value="1"/>
</dbReference>
<dbReference type="InterPro" id="IPR036457">
    <property type="entry name" value="PPM-type-like_dom_sf"/>
</dbReference>
<protein>
    <submittedName>
        <fullName evidence="3">SpoIIE family protein phosphatase</fullName>
    </submittedName>
</protein>
<evidence type="ECO:0000259" key="2">
    <source>
        <dbReference type="SMART" id="SM00331"/>
    </source>
</evidence>
<dbReference type="Proteomes" id="UP000798046">
    <property type="component" value="Unassembled WGS sequence"/>
</dbReference>
<dbReference type="InterPro" id="IPR000644">
    <property type="entry name" value="CBS_dom"/>
</dbReference>
<dbReference type="SUPFAM" id="SSF54631">
    <property type="entry name" value="CBS-domain pair"/>
    <property type="match status" value="1"/>
</dbReference>
<keyword evidence="4" id="KW-1185">Reference proteome</keyword>
<evidence type="ECO:0000313" key="3">
    <source>
        <dbReference type="EMBL" id="KAB0670133.1"/>
    </source>
</evidence>
<dbReference type="PANTHER" id="PTHR43156">
    <property type="entry name" value="STAGE II SPORULATION PROTEIN E-RELATED"/>
    <property type="match status" value="1"/>
</dbReference>
<dbReference type="InterPro" id="IPR052016">
    <property type="entry name" value="Bact_Sigma-Reg"/>
</dbReference>
<name>A0ABQ6TNC9_9BACT</name>
<dbReference type="Pfam" id="PF00571">
    <property type="entry name" value="CBS"/>
    <property type="match status" value="1"/>
</dbReference>
<organism evidence="3 4">
    <name type="scientific">Oryzomonas sagensis</name>
    <dbReference type="NCBI Taxonomy" id="2603857"/>
    <lineage>
        <taxon>Bacteria</taxon>
        <taxon>Pseudomonadati</taxon>
        <taxon>Thermodesulfobacteriota</taxon>
        <taxon>Desulfuromonadia</taxon>
        <taxon>Geobacterales</taxon>
        <taxon>Geobacteraceae</taxon>
        <taxon>Oryzomonas</taxon>
    </lineage>
</organism>
<accession>A0ABQ6TNC9</accession>
<sequence>MTGHDNQQLPTIDGVMRNATPVLSDVPVRQVADIFQENPDLMMIPVVGAGGFGGVISRRDLFTRHLSRPFAMELFGKKPISSLVNCAPPTVAPGCGVNEALATLLEYDPGLDTDSFPVIRGGECVGIVHVAELLMAISRSQAHLLATLETLSARIREEVEKARRIQRDLLPPAACRYAGLVLDAVLLNSSEISGDVYDYFFIDQDRLGVMVGDVSGHGIQSGMVATAAKAGLHLLLDSGVATPGKLLGGMNKAVTATASNSLMMTAVVAVIDRKAGTASLANAGHNYPFLYRSADATVAMLDGTSGFPLGFDRDSEYGEIEIDFGSGDLLALYSDGIIEASNGEGEEFGYERFAHYARHNSGESPESFRGGLLDEVRGFTGAESFEDDVTLLVVAAEQAP</sequence>
<dbReference type="RefSeq" id="WP_151156506.1">
    <property type="nucleotide sequence ID" value="NZ_VZRA01000002.1"/>
</dbReference>
<dbReference type="InterPro" id="IPR046342">
    <property type="entry name" value="CBS_dom_sf"/>
</dbReference>
<keyword evidence="1" id="KW-0378">Hydrolase</keyword>
<feature type="domain" description="PPM-type phosphatase" evidence="2">
    <location>
        <begin position="177"/>
        <end position="396"/>
    </location>
</feature>
<proteinExistence type="predicted"/>
<dbReference type="Pfam" id="PF07228">
    <property type="entry name" value="SpoIIE"/>
    <property type="match status" value="1"/>
</dbReference>
<dbReference type="EMBL" id="VZRA01000002">
    <property type="protein sequence ID" value="KAB0670133.1"/>
    <property type="molecule type" value="Genomic_DNA"/>
</dbReference>
<dbReference type="SUPFAM" id="SSF81606">
    <property type="entry name" value="PP2C-like"/>
    <property type="match status" value="1"/>
</dbReference>
<gene>
    <name evidence="3" type="ORF">F6V30_08195</name>
</gene>
<dbReference type="PANTHER" id="PTHR43156:SF2">
    <property type="entry name" value="STAGE II SPORULATION PROTEIN E"/>
    <property type="match status" value="1"/>
</dbReference>